<sequence length="195" mass="21939">MPRPFMTDPAQLAALEGQQYVVFRPIDGVLRAYEAARRAVAPLLPTGATHPHAGHVTLRGFHEPRRVESLKNFIADWAAEQTPVTMNVDTLDGFPPPFRVAILRLARSPSLVDAYASLTHALERTDFARVGELPVDDWIFHMSVAYCGDMPDDRWSELHRTVTDSPLRSASEVLSEIEFVWYEQGEHRETFALDG</sequence>
<dbReference type="Pfam" id="PF13563">
    <property type="entry name" value="2_5_RNA_ligase2"/>
    <property type="match status" value="1"/>
</dbReference>
<dbReference type="OrthoDB" id="5062282at2"/>
<gene>
    <name evidence="1" type="ORF">CLV46_0241</name>
</gene>
<protein>
    <submittedName>
        <fullName evidence="1">2'-5' RNA ligase superfamily protein</fullName>
    </submittedName>
</protein>
<comment type="caution">
    <text evidence="1">The sequence shown here is derived from an EMBL/GenBank/DDBJ whole genome shotgun (WGS) entry which is preliminary data.</text>
</comment>
<reference evidence="1 2" key="1">
    <citation type="submission" date="2017-11" db="EMBL/GenBank/DDBJ databases">
        <title>Genomic Encyclopedia of Archaeal and Bacterial Type Strains, Phase II (KMG-II): From Individual Species to Whole Genera.</title>
        <authorList>
            <person name="Goeker M."/>
        </authorList>
    </citation>
    <scope>NUCLEOTIDE SEQUENCE [LARGE SCALE GENOMIC DNA]</scope>
    <source>
        <strain evidence="1 2">DSM 27393</strain>
    </source>
</reference>
<dbReference type="SUPFAM" id="SSF55144">
    <property type="entry name" value="LigT-like"/>
    <property type="match status" value="1"/>
</dbReference>
<dbReference type="InterPro" id="IPR009097">
    <property type="entry name" value="Cyclic_Pdiesterase"/>
</dbReference>
<keyword evidence="1" id="KW-0436">Ligase</keyword>
<evidence type="ECO:0000313" key="2">
    <source>
        <dbReference type="Proteomes" id="UP000228758"/>
    </source>
</evidence>
<dbReference type="Gene3D" id="3.90.1140.10">
    <property type="entry name" value="Cyclic phosphodiesterase"/>
    <property type="match status" value="1"/>
</dbReference>
<proteinExistence type="predicted"/>
<dbReference type="GO" id="GO:0016874">
    <property type="term" value="F:ligase activity"/>
    <property type="evidence" value="ECO:0007669"/>
    <property type="project" value="UniProtKB-KW"/>
</dbReference>
<name>A0A2M9CFJ6_9MICO</name>
<organism evidence="1 2">
    <name type="scientific">Diaminobutyricimonas aerilata</name>
    <dbReference type="NCBI Taxonomy" id="1162967"/>
    <lineage>
        <taxon>Bacteria</taxon>
        <taxon>Bacillati</taxon>
        <taxon>Actinomycetota</taxon>
        <taxon>Actinomycetes</taxon>
        <taxon>Micrococcales</taxon>
        <taxon>Microbacteriaceae</taxon>
        <taxon>Diaminobutyricimonas</taxon>
    </lineage>
</organism>
<dbReference type="Proteomes" id="UP000228758">
    <property type="component" value="Unassembled WGS sequence"/>
</dbReference>
<accession>A0A2M9CFJ6</accession>
<evidence type="ECO:0000313" key="1">
    <source>
        <dbReference type="EMBL" id="PJJ70716.1"/>
    </source>
</evidence>
<keyword evidence="2" id="KW-1185">Reference proteome</keyword>
<dbReference type="RefSeq" id="WP_100363106.1">
    <property type="nucleotide sequence ID" value="NZ_PGFF01000001.1"/>
</dbReference>
<dbReference type="EMBL" id="PGFF01000001">
    <property type="protein sequence ID" value="PJJ70716.1"/>
    <property type="molecule type" value="Genomic_DNA"/>
</dbReference>
<dbReference type="AlphaFoldDB" id="A0A2M9CFJ6"/>